<organism evidence="1 2">
    <name type="scientific">Streptomyces antioxidans</name>
    <dbReference type="NCBI Taxonomy" id="1507734"/>
    <lineage>
        <taxon>Bacteria</taxon>
        <taxon>Bacillati</taxon>
        <taxon>Actinomycetota</taxon>
        <taxon>Actinomycetes</taxon>
        <taxon>Kitasatosporales</taxon>
        <taxon>Streptomycetaceae</taxon>
        <taxon>Streptomyces</taxon>
    </lineage>
</organism>
<reference evidence="1" key="1">
    <citation type="submission" date="2016-12" db="EMBL/GenBank/DDBJ databases">
        <title>Genome sequence of Streptomyces antioxidans MUSC 164.</title>
        <authorList>
            <person name="Lee L.-H."/>
            <person name="Ser H.-L."/>
        </authorList>
    </citation>
    <scope>NUCLEOTIDE SEQUENCE [LARGE SCALE GENOMIC DNA]</scope>
    <source>
        <strain evidence="1">MUSC 164</strain>
    </source>
</reference>
<dbReference type="EMBL" id="LAKD02000121">
    <property type="protein sequence ID" value="OPF71182.1"/>
    <property type="molecule type" value="Genomic_DNA"/>
</dbReference>
<comment type="caution">
    <text evidence="1">The sequence shown here is derived from an EMBL/GenBank/DDBJ whole genome shotgun (WGS) entry which is preliminary data.</text>
</comment>
<dbReference type="RefSeq" id="WP_046086913.1">
    <property type="nucleotide sequence ID" value="NZ_LAKD02000121.1"/>
</dbReference>
<gene>
    <name evidence="1" type="ORF">VT50_0234750</name>
</gene>
<keyword evidence="2" id="KW-1185">Reference proteome</keyword>
<dbReference type="AlphaFoldDB" id="A0A1V4CUQ4"/>
<accession>A0A1V4CUQ4</accession>
<evidence type="ECO:0000313" key="1">
    <source>
        <dbReference type="EMBL" id="OPF71182.1"/>
    </source>
</evidence>
<protein>
    <submittedName>
        <fullName evidence="1">Uncharacterized protein</fullName>
    </submittedName>
</protein>
<evidence type="ECO:0000313" key="2">
    <source>
        <dbReference type="Proteomes" id="UP000033615"/>
    </source>
</evidence>
<proteinExistence type="predicted"/>
<name>A0A1V4CUQ4_9ACTN</name>
<dbReference type="OrthoDB" id="9843886at2"/>
<dbReference type="Proteomes" id="UP000033615">
    <property type="component" value="Unassembled WGS sequence"/>
</dbReference>
<sequence length="199" mass="22798">MTTWLLAILAAILSAAVAVFGTWYTMKVNAAKERSDRDSERARELRDILMEKRDAILQAEAAPIRGPLRPIEAEAAFLHSAELRHRLKSNFEGAANSSLMEGVNRLEVVETYLGDAIADLEAAVRGDRLPAPSHRAAWFDMIRENQLPSHQSYREMASELMRQDIDPDFEELAYEDFCEERERRMRRRLPSRKSSAPRR</sequence>